<dbReference type="PROSITE" id="PS00233">
    <property type="entry name" value="CHIT_BIND_RR_1"/>
    <property type="match status" value="1"/>
</dbReference>
<dbReference type="InterPro" id="IPR050468">
    <property type="entry name" value="Cuticle_Struct_Prot"/>
</dbReference>
<name>A0A6J2SZQ2_DROHY</name>
<dbReference type="GO" id="GO:0008010">
    <property type="term" value="F:structural constituent of chitin-based larval cuticle"/>
    <property type="evidence" value="ECO:0007669"/>
    <property type="project" value="TreeGrafter"/>
</dbReference>
<evidence type="ECO:0000313" key="4">
    <source>
        <dbReference type="RefSeq" id="XP_030081374.1"/>
    </source>
</evidence>
<dbReference type="Pfam" id="PF00379">
    <property type="entry name" value="Chitin_bind_4"/>
    <property type="match status" value="1"/>
</dbReference>
<dbReference type="OMA" id="IACEGQP"/>
<sequence length="184" mass="20581">MPKIAKREEADAATDTAAAAAAKTCCLLVLALALVACNAQRQYNPYLNNPQYRELYYKNRNLYNQRRYYDHFYKKYNPYIASALARTIEESNDPNTGAGSYVYSYETENGIHGEERATPVYIGNGLQEEQVEGAYSYISPEGLRVGVKYVADANGFHPIITYDGPNAALYANQQPPAGVVYTRH</sequence>
<dbReference type="RefSeq" id="XP_030081374.1">
    <property type="nucleotide sequence ID" value="XM_030225514.1"/>
</dbReference>
<protein>
    <submittedName>
        <fullName evidence="4">Uncharacterized protein LOC111597896</fullName>
    </submittedName>
</protein>
<keyword evidence="1 2" id="KW-0193">Cuticle</keyword>
<dbReference type="InterPro" id="IPR000618">
    <property type="entry name" value="Insect_cuticle"/>
</dbReference>
<reference evidence="4" key="1">
    <citation type="submission" date="2025-08" db="UniProtKB">
        <authorList>
            <consortium name="RefSeq"/>
        </authorList>
    </citation>
    <scope>IDENTIFICATION</scope>
    <source>
        <strain evidence="4">15085-1641.00</strain>
        <tissue evidence="4">Whole body</tissue>
    </source>
</reference>
<dbReference type="PROSITE" id="PS51155">
    <property type="entry name" value="CHIT_BIND_RR_2"/>
    <property type="match status" value="1"/>
</dbReference>
<dbReference type="CTD" id="36349"/>
<gene>
    <name evidence="4" type="primary">LOC111597896</name>
</gene>
<dbReference type="AlphaFoldDB" id="A0A6J2SZQ2"/>
<dbReference type="PANTHER" id="PTHR10380:SF218">
    <property type="entry name" value="ADULT CUTICLE PROTEIN 65AA-RELATED"/>
    <property type="match status" value="1"/>
</dbReference>
<dbReference type="Proteomes" id="UP000504633">
    <property type="component" value="Unplaced"/>
</dbReference>
<evidence type="ECO:0000256" key="1">
    <source>
        <dbReference type="ARBA" id="ARBA00022460"/>
    </source>
</evidence>
<accession>A0A6J2SZQ2</accession>
<proteinExistence type="predicted"/>
<keyword evidence="3" id="KW-1185">Reference proteome</keyword>
<evidence type="ECO:0000256" key="2">
    <source>
        <dbReference type="PROSITE-ProRule" id="PRU00497"/>
    </source>
</evidence>
<organism evidence="3 4">
    <name type="scientific">Drosophila hydei</name>
    <name type="common">Fruit fly</name>
    <dbReference type="NCBI Taxonomy" id="7224"/>
    <lineage>
        <taxon>Eukaryota</taxon>
        <taxon>Metazoa</taxon>
        <taxon>Ecdysozoa</taxon>
        <taxon>Arthropoda</taxon>
        <taxon>Hexapoda</taxon>
        <taxon>Insecta</taxon>
        <taxon>Pterygota</taxon>
        <taxon>Neoptera</taxon>
        <taxon>Endopterygota</taxon>
        <taxon>Diptera</taxon>
        <taxon>Brachycera</taxon>
        <taxon>Muscomorpha</taxon>
        <taxon>Ephydroidea</taxon>
        <taxon>Drosophilidae</taxon>
        <taxon>Drosophila</taxon>
    </lineage>
</organism>
<dbReference type="PRINTS" id="PR00947">
    <property type="entry name" value="CUTICLE"/>
</dbReference>
<dbReference type="PANTHER" id="PTHR10380">
    <property type="entry name" value="CUTICLE PROTEIN"/>
    <property type="match status" value="1"/>
</dbReference>
<dbReference type="OrthoDB" id="6515429at2759"/>
<evidence type="ECO:0000313" key="3">
    <source>
        <dbReference type="Proteomes" id="UP000504633"/>
    </source>
</evidence>
<dbReference type="GeneID" id="111597896"/>
<dbReference type="InterPro" id="IPR031311">
    <property type="entry name" value="CHIT_BIND_RR_consensus"/>
</dbReference>
<dbReference type="GO" id="GO:0062129">
    <property type="term" value="C:chitin-based extracellular matrix"/>
    <property type="evidence" value="ECO:0007669"/>
    <property type="project" value="TreeGrafter"/>
</dbReference>
<dbReference type="KEGG" id="dhe:111597896"/>